<evidence type="ECO:0000313" key="8">
    <source>
        <dbReference type="EMBL" id="USW47094.1"/>
    </source>
</evidence>
<dbReference type="Pfam" id="PF04377">
    <property type="entry name" value="ATE_C"/>
    <property type="match status" value="1"/>
</dbReference>
<dbReference type="GO" id="GO:0004057">
    <property type="term" value="F:arginyl-tRNA--protein transferase activity"/>
    <property type="evidence" value="ECO:0007669"/>
    <property type="project" value="UniProtKB-EC"/>
</dbReference>
<comment type="similarity">
    <text evidence="1">Belongs to the R-transferase family.</text>
</comment>
<evidence type="ECO:0000259" key="6">
    <source>
        <dbReference type="Pfam" id="PF04376"/>
    </source>
</evidence>
<keyword evidence="3 8" id="KW-0808">Transferase</keyword>
<evidence type="ECO:0000256" key="5">
    <source>
        <dbReference type="SAM" id="MobiDB-lite"/>
    </source>
</evidence>
<name>A0A9Q9AGE0_9PEZI</name>
<feature type="domain" description="N-end aminoacyl transferase N-terminal" evidence="6">
    <location>
        <begin position="23"/>
        <end position="100"/>
    </location>
</feature>
<evidence type="ECO:0000313" key="9">
    <source>
        <dbReference type="Proteomes" id="UP001056384"/>
    </source>
</evidence>
<dbReference type="InterPro" id="IPR016181">
    <property type="entry name" value="Acyl_CoA_acyltransferase"/>
</dbReference>
<evidence type="ECO:0000256" key="2">
    <source>
        <dbReference type="ARBA" id="ARBA00012025"/>
    </source>
</evidence>
<dbReference type="PANTHER" id="PTHR21367">
    <property type="entry name" value="ARGININE-TRNA-PROTEIN TRANSFERASE 1"/>
    <property type="match status" value="1"/>
</dbReference>
<dbReference type="OrthoDB" id="74183at2759"/>
<accession>A0A9Q9AGE0</accession>
<protein>
    <recommendedName>
        <fullName evidence="2">arginyltransferase</fullName>
        <ecNumber evidence="2">2.3.2.8</ecNumber>
    </recommendedName>
</protein>
<evidence type="ECO:0000256" key="4">
    <source>
        <dbReference type="ARBA" id="ARBA00023315"/>
    </source>
</evidence>
<keyword evidence="9" id="KW-1185">Reference proteome</keyword>
<dbReference type="Pfam" id="PF04376">
    <property type="entry name" value="ATE_N"/>
    <property type="match status" value="1"/>
</dbReference>
<reference evidence="8" key="1">
    <citation type="submission" date="2022-06" db="EMBL/GenBank/DDBJ databases">
        <title>Complete genome sequences of two strains of the flax pathogen Septoria linicola.</title>
        <authorList>
            <person name="Lapalu N."/>
            <person name="Simon A."/>
            <person name="Demenou B."/>
            <person name="Paumier D."/>
            <person name="Guillot M.-P."/>
            <person name="Gout L."/>
            <person name="Valade R."/>
        </authorList>
    </citation>
    <scope>NUCLEOTIDE SEQUENCE</scope>
    <source>
        <strain evidence="8">SE15195</strain>
    </source>
</reference>
<evidence type="ECO:0000256" key="1">
    <source>
        <dbReference type="ARBA" id="ARBA00009991"/>
    </source>
</evidence>
<dbReference type="AlphaFoldDB" id="A0A9Q9AGE0"/>
<dbReference type="Proteomes" id="UP001056384">
    <property type="component" value="Chromosome 1"/>
</dbReference>
<dbReference type="EC" id="2.3.2.8" evidence="2"/>
<dbReference type="PANTHER" id="PTHR21367:SF1">
    <property type="entry name" value="ARGINYL-TRNA--PROTEIN TRANSFERASE 1"/>
    <property type="match status" value="1"/>
</dbReference>
<feature type="compositionally biased region" description="Basic and acidic residues" evidence="5">
    <location>
        <begin position="332"/>
        <end position="353"/>
    </location>
</feature>
<dbReference type="InterPro" id="IPR007471">
    <property type="entry name" value="N-end_Aminoacyl_Trfase_N"/>
</dbReference>
<evidence type="ECO:0000256" key="3">
    <source>
        <dbReference type="ARBA" id="ARBA00022679"/>
    </source>
</evidence>
<evidence type="ECO:0000259" key="7">
    <source>
        <dbReference type="Pfam" id="PF04377"/>
    </source>
</evidence>
<dbReference type="EMBL" id="CP099418">
    <property type="protein sequence ID" value="USW47094.1"/>
    <property type="molecule type" value="Genomic_DNA"/>
</dbReference>
<keyword evidence="4" id="KW-0012">Acyltransferase</keyword>
<feature type="domain" description="N-end rule aminoacyl transferase C-terminal" evidence="7">
    <location>
        <begin position="172"/>
        <end position="303"/>
    </location>
</feature>
<organism evidence="8 9">
    <name type="scientific">Septoria linicola</name>
    <dbReference type="NCBI Taxonomy" id="215465"/>
    <lineage>
        <taxon>Eukaryota</taxon>
        <taxon>Fungi</taxon>
        <taxon>Dikarya</taxon>
        <taxon>Ascomycota</taxon>
        <taxon>Pezizomycotina</taxon>
        <taxon>Dothideomycetes</taxon>
        <taxon>Dothideomycetidae</taxon>
        <taxon>Mycosphaerellales</taxon>
        <taxon>Mycosphaerellaceae</taxon>
        <taxon>Septoria</taxon>
    </lineage>
</organism>
<dbReference type="GO" id="GO:0005737">
    <property type="term" value="C:cytoplasm"/>
    <property type="evidence" value="ECO:0007669"/>
    <property type="project" value="TreeGrafter"/>
</dbReference>
<feature type="region of interest" description="Disordered" evidence="5">
    <location>
        <begin position="331"/>
        <end position="353"/>
    </location>
</feature>
<sequence length="445" mass="50963">MQSSRSSPTQASLLTPIGYQSGDCGYCRKSSSSARTPDSRASYYVRTKSLSPEHYQELMDRGWRRSGSLLYLPDAARSCCTHYTIRLPVSNFTPTKDQRQALNRWNRFVLGDEYLKTAQRRFPKTRDEKRRLNSEFDLLQSIHESEISQLKPDIQPSRRLEVTLEPDQFSEEKFALFDNYQRNVHHEGDEDISKPGFKRFLCGSPLARRSDVDGKQLGSFHQCYRLDGRLVAMAVLDLLPHAVSGVYFLYHQDFEKFSFGKLSALREAALALEQEYKYYYMGYYIHSCKKMRYKADYKPQFVLDPHGLDWQPLDDDLRALMECRKYASTSLEQDRKQNRESDGDGDGLRTEDTIHPLPVDAMESGLSIMELGMPGVLTAERLQREIDLDHMKVFIGRDTGIFATQHIVSWDAGNLLDAKTLKGIFAELAAAIGPVVAREAVIDFT</sequence>
<gene>
    <name evidence="8" type="ORF">Slin15195_G004130</name>
</gene>
<dbReference type="SUPFAM" id="SSF55729">
    <property type="entry name" value="Acyl-CoA N-acyltransferases (Nat)"/>
    <property type="match status" value="1"/>
</dbReference>
<proteinExistence type="inferred from homology"/>
<dbReference type="InterPro" id="IPR007472">
    <property type="entry name" value="N-end_Aminoacyl_Trfase_C"/>
</dbReference>
<dbReference type="InterPro" id="IPR030700">
    <property type="entry name" value="N-end_Aminoacyl_Trfase"/>
</dbReference>